<dbReference type="InterPro" id="IPR055262">
    <property type="entry name" value="GGT_CS"/>
</dbReference>
<evidence type="ECO:0000313" key="4">
    <source>
        <dbReference type="Ensembl" id="ENSSPUP00000017992.1"/>
    </source>
</evidence>
<feature type="binding site" evidence="3">
    <location>
        <position position="180"/>
    </location>
    <ligand>
        <name>L-glutamate</name>
        <dbReference type="ChEBI" id="CHEBI:29985"/>
    </ligand>
</feature>
<dbReference type="PROSITE" id="PS00462">
    <property type="entry name" value="G_GLU_TRANSPEPTIDASE"/>
    <property type="match status" value="1"/>
</dbReference>
<dbReference type="GO" id="GO:0036374">
    <property type="term" value="F:glutathione hydrolase activity"/>
    <property type="evidence" value="ECO:0007669"/>
    <property type="project" value="InterPro"/>
</dbReference>
<dbReference type="InterPro" id="IPR000101">
    <property type="entry name" value="GGT_peptidase"/>
</dbReference>
<reference evidence="4" key="1">
    <citation type="submission" date="2025-08" db="UniProtKB">
        <authorList>
            <consortium name="Ensembl"/>
        </authorList>
    </citation>
    <scope>IDENTIFICATION</scope>
</reference>
<proteinExistence type="inferred from homology"/>
<dbReference type="FunFam" id="1.10.246.130:FF:000001">
    <property type="entry name" value="Gamma-glutamyltransferase 5 isoform 1"/>
    <property type="match status" value="1"/>
</dbReference>
<comment type="similarity">
    <text evidence="1">Belongs to the gamma-glutamyltransferase family.</text>
</comment>
<evidence type="ECO:0000256" key="1">
    <source>
        <dbReference type="ARBA" id="ARBA00009381"/>
    </source>
</evidence>
<organism evidence="4 5">
    <name type="scientific">Sphenodon punctatus</name>
    <name type="common">Tuatara</name>
    <name type="synonym">Hatteria punctata</name>
    <dbReference type="NCBI Taxonomy" id="8508"/>
    <lineage>
        <taxon>Eukaryota</taxon>
        <taxon>Metazoa</taxon>
        <taxon>Chordata</taxon>
        <taxon>Craniata</taxon>
        <taxon>Vertebrata</taxon>
        <taxon>Euteleostomi</taxon>
        <taxon>Lepidosauria</taxon>
        <taxon>Sphenodontia</taxon>
        <taxon>Sphenodontidae</taxon>
        <taxon>Sphenodon</taxon>
    </lineage>
</organism>
<dbReference type="GeneTree" id="ENSGT00940000155794"/>
<dbReference type="Pfam" id="PF01019">
    <property type="entry name" value="G_glu_transpept"/>
    <property type="match status" value="1"/>
</dbReference>
<dbReference type="Gene3D" id="3.60.20.40">
    <property type="match status" value="1"/>
</dbReference>
<evidence type="ECO:0000256" key="3">
    <source>
        <dbReference type="PIRSR" id="PIRSR600101-2"/>
    </source>
</evidence>
<feature type="active site" description="Nucleophile" evidence="2">
    <location>
        <position position="138"/>
    </location>
</feature>
<reference evidence="4" key="2">
    <citation type="submission" date="2025-09" db="UniProtKB">
        <authorList>
            <consortium name="Ensembl"/>
        </authorList>
    </citation>
    <scope>IDENTIFICATION</scope>
</reference>
<dbReference type="AlphaFoldDB" id="A0A8D0HD19"/>
<dbReference type="GO" id="GO:0006751">
    <property type="term" value="P:glutathione catabolic process"/>
    <property type="evidence" value="ECO:0007669"/>
    <property type="project" value="InterPro"/>
</dbReference>
<gene>
    <name evidence="4" type="primary">GGT5</name>
</gene>
<dbReference type="PANTHER" id="PTHR45027:SF2">
    <property type="entry name" value="GAMMA-GLUTAMYLTRANSFERASE 5"/>
    <property type="match status" value="1"/>
</dbReference>
<dbReference type="InterPro" id="IPR029055">
    <property type="entry name" value="Ntn_hydrolases_N"/>
</dbReference>
<sequence>FLSEELLKESHGSLTMLDLRNYTVKVGKPLSVTLGEYTMYSAPPPAGAAVLFFILNVLKGFNFTKESMNTNNGRIETYHRIAEALKFGNGQKPKLDDPQFSHPPLLQRSSGRRRIDASGNHTLSYYNLTQPAMLSFGTSHVSVLAEDGSAVSVTSTINHPFGSMMYSPSTGIILNNELTDFCNKKPGSQVSPGNFFTSTAPSGPWIRPPSAMSPIILVSKDKQKTLVIGGSGGDQIIPATALAIMNKLWFGYDLEHAIAAPILHFKAYLICSFSLQDIKNGLAARRHTFGDVVYFLNVVQGVSKEGKCIVAYSDKRKMGKASGY</sequence>
<accession>A0A8D0HD19</accession>
<evidence type="ECO:0000256" key="2">
    <source>
        <dbReference type="PIRSR" id="PIRSR600101-1"/>
    </source>
</evidence>
<keyword evidence="5" id="KW-1185">Reference proteome</keyword>
<dbReference type="SUPFAM" id="SSF56235">
    <property type="entry name" value="N-terminal nucleophile aminohydrolases (Ntn hydrolases)"/>
    <property type="match status" value="1"/>
</dbReference>
<name>A0A8D0HD19_SPHPU</name>
<dbReference type="Gene3D" id="1.10.246.130">
    <property type="match status" value="1"/>
</dbReference>
<dbReference type="InterPro" id="IPR043138">
    <property type="entry name" value="GGT_lsub"/>
</dbReference>
<dbReference type="PRINTS" id="PR01210">
    <property type="entry name" value="GGTRANSPTASE"/>
</dbReference>
<dbReference type="Proteomes" id="UP000694392">
    <property type="component" value="Unplaced"/>
</dbReference>
<dbReference type="PANTHER" id="PTHR45027">
    <property type="entry name" value="PUTATIVE GLUTATHIONE HYDROLASE LIGHT CHAIN"/>
    <property type="match status" value="1"/>
</dbReference>
<dbReference type="InterPro" id="IPR043137">
    <property type="entry name" value="GGT_ssub_C"/>
</dbReference>
<protein>
    <submittedName>
        <fullName evidence="4">Gamma-glutamyltransferase 5</fullName>
    </submittedName>
</protein>
<dbReference type="Ensembl" id="ENSSPUT00000019159.1">
    <property type="protein sequence ID" value="ENSSPUP00000017992.1"/>
    <property type="gene ID" value="ENSSPUG00000013776.1"/>
</dbReference>
<evidence type="ECO:0000313" key="5">
    <source>
        <dbReference type="Proteomes" id="UP000694392"/>
    </source>
</evidence>
<feature type="binding site" evidence="3">
    <location>
        <position position="233"/>
    </location>
    <ligand>
        <name>L-glutamate</name>
        <dbReference type="ChEBI" id="CHEBI:29985"/>
    </ligand>
</feature>
<feature type="binding site" evidence="3">
    <location>
        <begin position="156"/>
        <end position="158"/>
    </location>
    <ligand>
        <name>L-glutamate</name>
        <dbReference type="ChEBI" id="CHEBI:29985"/>
    </ligand>
</feature>